<name>A0A315Y0Y1_RUMFL</name>
<protein>
    <submittedName>
        <fullName evidence="1">P27 family predicted phage terminase small subunit</fullName>
    </submittedName>
</protein>
<proteinExistence type="predicted"/>
<dbReference type="EMBL" id="QGDI01000003">
    <property type="protein sequence ID" value="PWJ13946.1"/>
    <property type="molecule type" value="Genomic_DNA"/>
</dbReference>
<evidence type="ECO:0000313" key="2">
    <source>
        <dbReference type="Proteomes" id="UP000245720"/>
    </source>
</evidence>
<organism evidence="1 2">
    <name type="scientific">Ruminococcus flavefaciens</name>
    <dbReference type="NCBI Taxonomy" id="1265"/>
    <lineage>
        <taxon>Bacteria</taxon>
        <taxon>Bacillati</taxon>
        <taxon>Bacillota</taxon>
        <taxon>Clostridia</taxon>
        <taxon>Eubacteriales</taxon>
        <taxon>Oscillospiraceae</taxon>
        <taxon>Ruminococcus</taxon>
    </lineage>
</organism>
<dbReference type="Proteomes" id="UP000245720">
    <property type="component" value="Unassembled WGS sequence"/>
</dbReference>
<reference evidence="1 2" key="1">
    <citation type="submission" date="2018-05" db="EMBL/GenBank/DDBJ databases">
        <title>The Hungate 1000. A catalogue of reference genomes from the rumen microbiome.</title>
        <authorList>
            <person name="Kelly W."/>
        </authorList>
    </citation>
    <scope>NUCLEOTIDE SEQUENCE [LARGE SCALE GENOMIC DNA]</scope>
    <source>
        <strain evidence="1 2">SAb67</strain>
    </source>
</reference>
<sequence>MARPCKNVKLQHDRSLDNDEAALRLSNENKLKGDAAQLRPPKYMTTAQKKIFRYIVKNLEAAEILGNLDVYVLSECSICIDRMQEIERTINEAGSIIPSLVRLKETYTKAFFRYCNELSLSPQSRAKLANINLQASNEENPLIKALMDDE</sequence>
<dbReference type="Pfam" id="PF05119">
    <property type="entry name" value="Terminase_4"/>
    <property type="match status" value="1"/>
</dbReference>
<comment type="caution">
    <text evidence="1">The sequence shown here is derived from an EMBL/GenBank/DDBJ whole genome shotgun (WGS) entry which is preliminary data.</text>
</comment>
<gene>
    <name evidence="1" type="ORF">IE37_00877</name>
</gene>
<dbReference type="OrthoDB" id="3035360at2"/>
<dbReference type="AlphaFoldDB" id="A0A315Y0Y1"/>
<accession>A0A315Y0Y1</accession>
<evidence type="ECO:0000313" key="1">
    <source>
        <dbReference type="EMBL" id="PWJ13946.1"/>
    </source>
</evidence>
<dbReference type="InterPro" id="IPR006448">
    <property type="entry name" value="Phage_term_ssu_P27"/>
</dbReference>